<dbReference type="GO" id="GO:0012505">
    <property type="term" value="C:endomembrane system"/>
    <property type="evidence" value="ECO:0007669"/>
    <property type="project" value="UniProtKB-SubCell"/>
</dbReference>
<accession>B7QBF6</accession>
<evidence type="ECO:0000256" key="2">
    <source>
        <dbReference type="ARBA" id="ARBA00022737"/>
    </source>
</evidence>
<dbReference type="EnsemblMetazoa" id="ISCW022351-RA">
    <property type="protein sequence ID" value="ISCW022351-PA"/>
    <property type="gene ID" value="ISCW022351"/>
</dbReference>
<dbReference type="PANTHER" id="PTHR24223:SF443">
    <property type="entry name" value="MULTIDRUG-RESISTANCE LIKE PROTEIN 1, ISOFORM I"/>
    <property type="match status" value="1"/>
</dbReference>
<protein>
    <submittedName>
        <fullName evidence="6 7">ABC transporter, putative</fullName>
        <ecNumber evidence="6">3.6.3.44</ecNumber>
    </submittedName>
</protein>
<dbReference type="VEuPathDB" id="VectorBase:ISCW022351"/>
<dbReference type="PANTHER" id="PTHR24223">
    <property type="entry name" value="ATP-BINDING CASSETTE SUB-FAMILY C"/>
    <property type="match status" value="1"/>
</dbReference>
<comment type="subcellular location">
    <subcellularLocation>
        <location evidence="1">Endomembrane system</location>
        <topology evidence="1">Multi-pass membrane protein</topology>
    </subcellularLocation>
</comment>
<evidence type="ECO:0000259" key="5">
    <source>
        <dbReference type="PROSITE" id="PS50893"/>
    </source>
</evidence>
<dbReference type="InterPro" id="IPR050173">
    <property type="entry name" value="ABC_transporter_C-like"/>
</dbReference>
<evidence type="ECO:0000256" key="3">
    <source>
        <dbReference type="ARBA" id="ARBA00022741"/>
    </source>
</evidence>
<evidence type="ECO:0000256" key="4">
    <source>
        <dbReference type="ARBA" id="ARBA00022840"/>
    </source>
</evidence>
<dbReference type="PaxDb" id="6945-B7QBF6"/>
<dbReference type="FunFam" id="3.40.50.300:FF:004954">
    <property type="entry name" value="ABC transporter, putative"/>
    <property type="match status" value="1"/>
</dbReference>
<reference evidence="6 8" key="1">
    <citation type="submission" date="2008-03" db="EMBL/GenBank/DDBJ databases">
        <title>Annotation of Ixodes scapularis.</title>
        <authorList>
            <consortium name="Ixodes scapularis Genome Project Consortium"/>
            <person name="Caler E."/>
            <person name="Hannick L.I."/>
            <person name="Bidwell S."/>
            <person name="Joardar V."/>
            <person name="Thiagarajan M."/>
            <person name="Amedeo P."/>
            <person name="Galinsky K.J."/>
            <person name="Schobel S."/>
            <person name="Inman J."/>
            <person name="Hostetler J."/>
            <person name="Miller J."/>
            <person name="Hammond M."/>
            <person name="Megy K."/>
            <person name="Lawson D."/>
            <person name="Kodira C."/>
            <person name="Sutton G."/>
            <person name="Meyer J."/>
            <person name="Hill C.A."/>
            <person name="Birren B."/>
            <person name="Nene V."/>
            <person name="Collins F."/>
            <person name="Alarcon-Chaidez F."/>
            <person name="Wikel S."/>
            <person name="Strausberg R."/>
        </authorList>
    </citation>
    <scope>NUCLEOTIDE SEQUENCE [LARGE SCALE GENOMIC DNA]</scope>
    <source>
        <strain evidence="8">Wikel</strain>
        <strain evidence="6">Wikel colony</strain>
    </source>
</reference>
<dbReference type="GO" id="GO:0016887">
    <property type="term" value="F:ATP hydrolysis activity"/>
    <property type="evidence" value="ECO:0007669"/>
    <property type="project" value="InterPro"/>
</dbReference>
<name>B7QBF6_IXOSC</name>
<organism>
    <name type="scientific">Ixodes scapularis</name>
    <name type="common">Black-legged tick</name>
    <name type="synonym">Deer tick</name>
    <dbReference type="NCBI Taxonomy" id="6945"/>
    <lineage>
        <taxon>Eukaryota</taxon>
        <taxon>Metazoa</taxon>
        <taxon>Ecdysozoa</taxon>
        <taxon>Arthropoda</taxon>
        <taxon>Chelicerata</taxon>
        <taxon>Arachnida</taxon>
        <taxon>Acari</taxon>
        <taxon>Parasitiformes</taxon>
        <taxon>Ixodida</taxon>
        <taxon>Ixodoidea</taxon>
        <taxon>Ixodidae</taxon>
        <taxon>Ixodinae</taxon>
        <taxon>Ixodes</taxon>
    </lineage>
</organism>
<dbReference type="PROSITE" id="PS50893">
    <property type="entry name" value="ABC_TRANSPORTER_2"/>
    <property type="match status" value="1"/>
</dbReference>
<sequence length="230" mass="25931">MYRSRIYEGYQPTQAYIKMTPQLPPARGAMCGRREALWYLPEWCLSTLRLVFFFLLEKDPSLVRGSLRDNLDPTGSHKDEELWQALREAHLAEFVASQLNGLFVEVGDGGSNLSVGQRQLVCLARALIRKPKVLVLDEATSQMDGDTDRLIQTTLRESFAGCTLLTIAHRINTILDYDKILVMGAGRVLEYGPVDQLLADENSHFNEMATKAGMLTERKSFQSKALTTKF</sequence>
<dbReference type="Proteomes" id="UP000001555">
    <property type="component" value="Unassembled WGS sequence"/>
</dbReference>
<evidence type="ECO:0000313" key="8">
    <source>
        <dbReference type="Proteomes" id="UP000001555"/>
    </source>
</evidence>
<dbReference type="VEuPathDB" id="VectorBase:ISCP_003239"/>
<dbReference type="Gene3D" id="3.40.50.300">
    <property type="entry name" value="P-loop containing nucleotide triphosphate hydrolases"/>
    <property type="match status" value="1"/>
</dbReference>
<dbReference type="InterPro" id="IPR017871">
    <property type="entry name" value="ABC_transporter-like_CS"/>
</dbReference>
<dbReference type="AlphaFoldDB" id="B7QBF6"/>
<dbReference type="GO" id="GO:0005524">
    <property type="term" value="F:ATP binding"/>
    <property type="evidence" value="ECO:0007669"/>
    <property type="project" value="UniProtKB-KW"/>
</dbReference>
<dbReference type="EC" id="3.6.3.44" evidence="6"/>
<dbReference type="EMBL" id="DS901144">
    <property type="protein sequence ID" value="EEC16178.1"/>
    <property type="molecule type" value="Genomic_DNA"/>
</dbReference>
<dbReference type="HOGENOM" id="CLU_000604_1_9_1"/>
<dbReference type="SUPFAM" id="SSF52540">
    <property type="entry name" value="P-loop containing nucleoside triphosphate hydrolases"/>
    <property type="match status" value="1"/>
</dbReference>
<evidence type="ECO:0000256" key="1">
    <source>
        <dbReference type="ARBA" id="ARBA00004127"/>
    </source>
</evidence>
<dbReference type="Pfam" id="PF00005">
    <property type="entry name" value="ABC_tran"/>
    <property type="match status" value="1"/>
</dbReference>
<dbReference type="InterPro" id="IPR003439">
    <property type="entry name" value="ABC_transporter-like_ATP-bd"/>
</dbReference>
<keyword evidence="4" id="KW-0067">ATP-binding</keyword>
<keyword evidence="2" id="KW-0677">Repeat</keyword>
<proteinExistence type="predicted"/>
<evidence type="ECO:0000313" key="7">
    <source>
        <dbReference type="EnsemblMetazoa" id="ISCW022351-PA"/>
    </source>
</evidence>
<gene>
    <name evidence="6" type="ORF">IscW_ISCW022351</name>
</gene>
<dbReference type="STRING" id="6945.B7QBF6"/>
<keyword evidence="3" id="KW-0547">Nucleotide-binding</keyword>
<dbReference type="InterPro" id="IPR027417">
    <property type="entry name" value="P-loop_NTPase"/>
</dbReference>
<keyword evidence="8" id="KW-1185">Reference proteome</keyword>
<dbReference type="OrthoDB" id="6503620at2759"/>
<dbReference type="VEuPathDB" id="VectorBase:ISCI022351"/>
<dbReference type="InParanoid" id="B7QBF6"/>
<dbReference type="EMBL" id="ABJB011038077">
    <property type="status" value="NOT_ANNOTATED_CDS"/>
    <property type="molecule type" value="Genomic_DNA"/>
</dbReference>
<evidence type="ECO:0000313" key="6">
    <source>
        <dbReference type="EMBL" id="EEC16178.1"/>
    </source>
</evidence>
<feature type="domain" description="ABC transporter" evidence="5">
    <location>
        <begin position="1"/>
        <end position="210"/>
    </location>
</feature>
<dbReference type="PROSITE" id="PS00211">
    <property type="entry name" value="ABC_TRANSPORTER_1"/>
    <property type="match status" value="1"/>
</dbReference>
<keyword evidence="6" id="KW-0378">Hydrolase</keyword>
<reference evidence="7" key="2">
    <citation type="submission" date="2020-05" db="UniProtKB">
        <authorList>
            <consortium name="EnsemblMetazoa"/>
        </authorList>
    </citation>
    <scope>IDENTIFICATION</scope>
    <source>
        <strain evidence="7">wikel</strain>
    </source>
</reference>